<dbReference type="EMBL" id="SUNH01000006">
    <property type="protein sequence ID" value="TJZ86097.1"/>
    <property type="molecule type" value="Genomic_DNA"/>
</dbReference>
<keyword evidence="3" id="KW-1185">Reference proteome</keyword>
<reference evidence="2 3" key="1">
    <citation type="submission" date="2019-04" db="EMBL/GenBank/DDBJ databases">
        <authorList>
            <person name="Li J."/>
        </authorList>
    </citation>
    <scope>NUCLEOTIDE SEQUENCE [LARGE SCALE GENOMIC DNA]</scope>
    <source>
        <strain evidence="2 3">CCTCC AB2016182</strain>
    </source>
</reference>
<dbReference type="InterPro" id="IPR036514">
    <property type="entry name" value="SGNH_hydro_sf"/>
</dbReference>
<feature type="compositionally biased region" description="Basic residues" evidence="1">
    <location>
        <begin position="427"/>
        <end position="441"/>
    </location>
</feature>
<comment type="caution">
    <text evidence="2">The sequence shown here is derived from an EMBL/GenBank/DDBJ whole genome shotgun (WGS) entry which is preliminary data.</text>
</comment>
<protein>
    <recommendedName>
        <fullName evidence="4">SGNH/GDSL hydrolase family protein</fullName>
    </recommendedName>
</protein>
<evidence type="ECO:0000313" key="2">
    <source>
        <dbReference type="EMBL" id="TJZ86097.1"/>
    </source>
</evidence>
<evidence type="ECO:0000313" key="3">
    <source>
        <dbReference type="Proteomes" id="UP000306223"/>
    </source>
</evidence>
<dbReference type="RefSeq" id="WP_136855527.1">
    <property type="nucleotide sequence ID" value="NZ_SUNH01000006.1"/>
</dbReference>
<dbReference type="Proteomes" id="UP000306223">
    <property type="component" value="Unassembled WGS sequence"/>
</dbReference>
<name>A0A4U0QVD8_9RHOB</name>
<proteinExistence type="predicted"/>
<evidence type="ECO:0000256" key="1">
    <source>
        <dbReference type="SAM" id="MobiDB-lite"/>
    </source>
</evidence>
<dbReference type="SUPFAM" id="SSF52266">
    <property type="entry name" value="SGNH hydrolase"/>
    <property type="match status" value="1"/>
</dbReference>
<dbReference type="OrthoDB" id="8417228at2"/>
<gene>
    <name evidence="2" type="ORF">FA740_04190</name>
</gene>
<organism evidence="2 3">
    <name type="scientific">Paracoccus hibiscisoli</name>
    <dbReference type="NCBI Taxonomy" id="2023261"/>
    <lineage>
        <taxon>Bacteria</taxon>
        <taxon>Pseudomonadati</taxon>
        <taxon>Pseudomonadota</taxon>
        <taxon>Alphaproteobacteria</taxon>
        <taxon>Rhodobacterales</taxon>
        <taxon>Paracoccaceae</taxon>
        <taxon>Paracoccus</taxon>
    </lineage>
</organism>
<sequence>MQPLRTIAIGGSNTVMKPGWLTALPGALAAHGIAMDLQANLAVGNTTIQMGLMKLLENPDLLAGADLLIIEYTLNDTTVFARSVATFKAWTRSFEGAIRIARQANPDIIVLPVILAARAGQHRNSINVLHGGVHYLAHHYDLPLADVNMALVQRFGRDVHDMPGVYGDAAHYQRPVLMTLCAEIVADRLAAWLAARTPRRPLPDPVDPQNHQAASVLRPQPAATSQIMSFRNHLYSEQAVDLGRATLHLEIEGGTLLAARYVCTPDIARCYLGIDDDWFELSTLQPGMVQPKYRFLVSMLTAPVQPPEAGVRRYALTGIRPEATPVILRQTGTRMPVRPEVTLPICAVLHTGRLCRAGAASRSRLPGLRLQADPLPRGPGVLSHPYGRAARQLSAGAVPVPDAPSRRRRAVGLMGRSAAQPCAGRSGARRRPVSRFCRRASRPQPDHRL</sequence>
<evidence type="ECO:0008006" key="4">
    <source>
        <dbReference type="Google" id="ProtNLM"/>
    </source>
</evidence>
<dbReference type="Gene3D" id="3.40.50.1110">
    <property type="entry name" value="SGNH hydrolase"/>
    <property type="match status" value="1"/>
</dbReference>
<dbReference type="AlphaFoldDB" id="A0A4U0QVD8"/>
<accession>A0A4U0QVD8</accession>
<feature type="region of interest" description="Disordered" evidence="1">
    <location>
        <begin position="412"/>
        <end position="449"/>
    </location>
</feature>
<dbReference type="GO" id="GO:0016788">
    <property type="term" value="F:hydrolase activity, acting on ester bonds"/>
    <property type="evidence" value="ECO:0007669"/>
    <property type="project" value="UniProtKB-ARBA"/>
</dbReference>